<sequence>LVDWVFGEYEEGKGYFSNLSEFKKNMKEKCKSLAFMQDITNGTKHRSITRYTPTIKDTQRHKGAFSSGFSKAFDVSCLKLIFDDGTAVYFDEEIDKVRTFWEDYFINKLGEIV</sequence>
<evidence type="ECO:0000313" key="1">
    <source>
        <dbReference type="EMBL" id="GAI99480.1"/>
    </source>
</evidence>
<accession>X1UHX9</accession>
<comment type="caution">
    <text evidence="1">The sequence shown here is derived from an EMBL/GenBank/DDBJ whole genome shotgun (WGS) entry which is preliminary data.</text>
</comment>
<proteinExistence type="predicted"/>
<dbReference type="AlphaFoldDB" id="X1UHX9"/>
<organism evidence="1">
    <name type="scientific">marine sediment metagenome</name>
    <dbReference type="NCBI Taxonomy" id="412755"/>
    <lineage>
        <taxon>unclassified sequences</taxon>
        <taxon>metagenomes</taxon>
        <taxon>ecological metagenomes</taxon>
    </lineage>
</organism>
<name>X1UHX9_9ZZZZ</name>
<gene>
    <name evidence="1" type="ORF">S12H4_33569</name>
</gene>
<protein>
    <submittedName>
        <fullName evidence="1">Uncharacterized protein</fullName>
    </submittedName>
</protein>
<dbReference type="EMBL" id="BARW01019791">
    <property type="protein sequence ID" value="GAI99480.1"/>
    <property type="molecule type" value="Genomic_DNA"/>
</dbReference>
<reference evidence="1" key="1">
    <citation type="journal article" date="2014" name="Front. Microbiol.">
        <title>High frequency of phylogenetically diverse reductive dehalogenase-homologous genes in deep subseafloor sedimentary metagenomes.</title>
        <authorList>
            <person name="Kawai M."/>
            <person name="Futagami T."/>
            <person name="Toyoda A."/>
            <person name="Takaki Y."/>
            <person name="Nishi S."/>
            <person name="Hori S."/>
            <person name="Arai W."/>
            <person name="Tsubouchi T."/>
            <person name="Morono Y."/>
            <person name="Uchiyama I."/>
            <person name="Ito T."/>
            <person name="Fujiyama A."/>
            <person name="Inagaki F."/>
            <person name="Takami H."/>
        </authorList>
    </citation>
    <scope>NUCLEOTIDE SEQUENCE</scope>
    <source>
        <strain evidence="1">Expedition CK06-06</strain>
    </source>
</reference>
<feature type="non-terminal residue" evidence="1">
    <location>
        <position position="1"/>
    </location>
</feature>